<dbReference type="HOGENOM" id="CLU_147413_0_0_0"/>
<evidence type="ECO:0000313" key="1">
    <source>
        <dbReference type="EMBL" id="ADY59339.1"/>
    </source>
</evidence>
<dbReference type="OrthoDB" id="2678776at2"/>
<proteinExistence type="predicted"/>
<dbReference type="AlphaFoldDB" id="F0SFD2"/>
<organism evidence="1 2">
    <name type="scientific">Rubinisphaera brasiliensis (strain ATCC 49424 / DSM 5305 / JCM 21570 / IAM 15109 / NBRC 103401 / IFAM 1448)</name>
    <name type="common">Planctomyces brasiliensis</name>
    <dbReference type="NCBI Taxonomy" id="756272"/>
    <lineage>
        <taxon>Bacteria</taxon>
        <taxon>Pseudomonadati</taxon>
        <taxon>Planctomycetota</taxon>
        <taxon>Planctomycetia</taxon>
        <taxon>Planctomycetales</taxon>
        <taxon>Planctomycetaceae</taxon>
        <taxon>Rubinisphaera</taxon>
    </lineage>
</organism>
<dbReference type="KEGG" id="pbs:Plabr_1728"/>
<dbReference type="eggNOG" id="ENOG5032XHW">
    <property type="taxonomic scope" value="Bacteria"/>
</dbReference>
<accession>F0SFD2</accession>
<keyword evidence="2" id="KW-1185">Reference proteome</keyword>
<gene>
    <name evidence="1" type="ordered locus">Plabr_1728</name>
</gene>
<protein>
    <submittedName>
        <fullName evidence="1">Uncharacterized protein</fullName>
    </submittedName>
</protein>
<dbReference type="Proteomes" id="UP000006860">
    <property type="component" value="Chromosome"/>
</dbReference>
<evidence type="ECO:0000313" key="2">
    <source>
        <dbReference type="Proteomes" id="UP000006860"/>
    </source>
</evidence>
<dbReference type="RefSeq" id="WP_013628066.1">
    <property type="nucleotide sequence ID" value="NC_015174.1"/>
</dbReference>
<sequence length="142" mass="16226">MIRNWLRIAASSTQTSVIDLDNSQLQRILGVIHSRFLTDEEHPGYLWEGFSDEFSIHREDGWVLACHLFQERPILMFQNGSDYEAVQVDSADSLLSLLSECPGFEFYVTDAELESVICFNHHDYLIGVGKCKERLQSLVNAT</sequence>
<reference evidence="2" key="1">
    <citation type="submission" date="2011-02" db="EMBL/GenBank/DDBJ databases">
        <title>The complete genome of Planctomyces brasiliensis DSM 5305.</title>
        <authorList>
            <person name="Lucas S."/>
            <person name="Copeland A."/>
            <person name="Lapidus A."/>
            <person name="Bruce D."/>
            <person name="Goodwin L."/>
            <person name="Pitluck S."/>
            <person name="Kyrpides N."/>
            <person name="Mavromatis K."/>
            <person name="Pagani I."/>
            <person name="Ivanova N."/>
            <person name="Ovchinnikova G."/>
            <person name="Lu M."/>
            <person name="Detter J.C."/>
            <person name="Han C."/>
            <person name="Land M."/>
            <person name="Hauser L."/>
            <person name="Markowitz V."/>
            <person name="Cheng J.-F."/>
            <person name="Hugenholtz P."/>
            <person name="Woyke T."/>
            <person name="Wu D."/>
            <person name="Tindall B."/>
            <person name="Pomrenke H.G."/>
            <person name="Brambilla E."/>
            <person name="Klenk H.-P."/>
            <person name="Eisen J.A."/>
        </authorList>
    </citation>
    <scope>NUCLEOTIDE SEQUENCE [LARGE SCALE GENOMIC DNA]</scope>
    <source>
        <strain evidence="2">ATCC 49424 / DSM 5305 / JCM 21570 / NBRC 103401 / IFAM 1448</strain>
    </source>
</reference>
<name>F0SFD2_RUBBR</name>
<dbReference type="EMBL" id="CP002546">
    <property type="protein sequence ID" value="ADY59339.1"/>
    <property type="molecule type" value="Genomic_DNA"/>
</dbReference>